<keyword evidence="2" id="KW-0808">Transferase</keyword>
<gene>
    <name evidence="2" type="ORF">WDC_0077</name>
</gene>
<feature type="transmembrane region" description="Helical" evidence="1">
    <location>
        <begin position="76"/>
        <end position="96"/>
    </location>
</feature>
<dbReference type="InterPro" id="IPR000462">
    <property type="entry name" value="CDP-OH_P_trans"/>
</dbReference>
<name>A0A0D1A941_9LACO</name>
<keyword evidence="3" id="KW-1185">Reference proteome</keyword>
<proteinExistence type="predicted"/>
<evidence type="ECO:0000256" key="1">
    <source>
        <dbReference type="SAM" id="Phobius"/>
    </source>
</evidence>
<dbReference type="GO" id="GO:0008654">
    <property type="term" value="P:phospholipid biosynthetic process"/>
    <property type="evidence" value="ECO:0007669"/>
    <property type="project" value="InterPro"/>
</dbReference>
<evidence type="ECO:0000313" key="3">
    <source>
        <dbReference type="Proteomes" id="UP000032279"/>
    </source>
</evidence>
<feature type="transmembrane region" description="Helical" evidence="1">
    <location>
        <begin position="180"/>
        <end position="206"/>
    </location>
</feature>
<dbReference type="Pfam" id="PF01066">
    <property type="entry name" value="CDP-OH_P_transf"/>
    <property type="match status" value="1"/>
</dbReference>
<keyword evidence="1" id="KW-1133">Transmembrane helix</keyword>
<evidence type="ECO:0000313" key="2">
    <source>
        <dbReference type="EMBL" id="KIS04340.1"/>
    </source>
</evidence>
<dbReference type="PATRIC" id="fig|1335616.4.peg.77"/>
<dbReference type="AlphaFoldDB" id="A0A0D1A941"/>
<feature type="transmembrane region" description="Helical" evidence="1">
    <location>
        <begin position="116"/>
        <end position="134"/>
    </location>
</feature>
<accession>A0A0D1A941</accession>
<dbReference type="OrthoDB" id="269185at2"/>
<dbReference type="InterPro" id="IPR043130">
    <property type="entry name" value="CDP-OH_PTrfase_TM_dom"/>
</dbReference>
<dbReference type="GO" id="GO:0016780">
    <property type="term" value="F:phosphotransferase activity, for other substituted phosphate groups"/>
    <property type="evidence" value="ECO:0007669"/>
    <property type="project" value="InterPro"/>
</dbReference>
<protein>
    <submittedName>
        <fullName evidence="2">Transferase</fullName>
    </submittedName>
</protein>
<dbReference type="RefSeq" id="WP_044009821.1">
    <property type="nucleotide sequence ID" value="NZ_AWTT01000001.1"/>
</dbReference>
<feature type="transmembrane region" description="Helical" evidence="1">
    <location>
        <begin position="53"/>
        <end position="70"/>
    </location>
</feature>
<dbReference type="GO" id="GO:0016020">
    <property type="term" value="C:membrane"/>
    <property type="evidence" value="ECO:0007669"/>
    <property type="project" value="InterPro"/>
</dbReference>
<dbReference type="Gene3D" id="1.20.120.1760">
    <property type="match status" value="1"/>
</dbReference>
<dbReference type="EMBL" id="AWTT01000001">
    <property type="protein sequence ID" value="KIS04340.1"/>
    <property type="molecule type" value="Genomic_DNA"/>
</dbReference>
<sequence>MKANYSLHEISSCRSKEKVHIDNIDIWVRLVIRPLSYIFTWLFLKLKVSANQATAFSAVVSVVGSLFLLFGDRSGITVGLIIMNFWIVFDCIDGNISRVTKTASKKGMFFDGISGYLYITLLYLSLGVSAYHLTEYDANYLFLIFGFSTSILVILPRLINNKMSVIFNSNGSEISEKNSYGVIMIIGLNVAGAAGLANPLMIVFFFLNHLDWYVFIYFIIHLCIGLYSFFTTMKTVRKIREND</sequence>
<keyword evidence="1" id="KW-0812">Transmembrane</keyword>
<keyword evidence="1" id="KW-0472">Membrane</keyword>
<feature type="transmembrane region" description="Helical" evidence="1">
    <location>
        <begin position="140"/>
        <end position="159"/>
    </location>
</feature>
<feature type="transmembrane region" description="Helical" evidence="1">
    <location>
        <begin position="212"/>
        <end position="230"/>
    </location>
</feature>
<dbReference type="STRING" id="1335616.WDC_0077"/>
<organism evidence="2 3">
    <name type="scientific">Paucilactobacillus wasatchensis</name>
    <dbReference type="NCBI Taxonomy" id="1335616"/>
    <lineage>
        <taxon>Bacteria</taxon>
        <taxon>Bacillati</taxon>
        <taxon>Bacillota</taxon>
        <taxon>Bacilli</taxon>
        <taxon>Lactobacillales</taxon>
        <taxon>Lactobacillaceae</taxon>
        <taxon>Paucilactobacillus</taxon>
    </lineage>
</organism>
<reference evidence="2 3" key="1">
    <citation type="submission" date="2013-08" db="EMBL/GenBank/DDBJ databases">
        <title>Lactobacillus wasatchii sp. WDC04, a late gas producing bacteria isolated from aged chedder cheese.</title>
        <authorList>
            <person name="Oberg C.J."/>
            <person name="Culumber M."/>
            <person name="McMahon D.J."/>
            <person name="Broadbent J.R."/>
            <person name="Oberg T.S."/>
            <person name="Ortaki F."/>
        </authorList>
    </citation>
    <scope>NUCLEOTIDE SEQUENCE [LARGE SCALE GENOMIC DNA]</scope>
    <source>
        <strain evidence="2 3">WDC04</strain>
    </source>
</reference>
<dbReference type="Proteomes" id="UP000032279">
    <property type="component" value="Unassembled WGS sequence"/>
</dbReference>
<comment type="caution">
    <text evidence="2">The sequence shown here is derived from an EMBL/GenBank/DDBJ whole genome shotgun (WGS) entry which is preliminary data.</text>
</comment>